<keyword evidence="3" id="KW-1185">Reference proteome</keyword>
<dbReference type="EMBL" id="JAFFJS010000007">
    <property type="protein sequence ID" value="MBM9434191.1"/>
    <property type="molecule type" value="Genomic_DNA"/>
</dbReference>
<proteinExistence type="predicted"/>
<dbReference type="Proteomes" id="UP000705983">
    <property type="component" value="Unassembled WGS sequence"/>
</dbReference>
<dbReference type="NCBIfam" id="NF041260">
    <property type="entry name" value="actino_IHF"/>
    <property type="match status" value="1"/>
</dbReference>
<dbReference type="RefSeq" id="WP_182174649.1">
    <property type="nucleotide sequence ID" value="NZ_CP059676.1"/>
</dbReference>
<accession>A0ABS2THR6</accession>
<dbReference type="SUPFAM" id="SSF46946">
    <property type="entry name" value="S13-like H2TH domain"/>
    <property type="match status" value="1"/>
</dbReference>
<reference evidence="3" key="1">
    <citation type="submission" date="2021-02" db="EMBL/GenBank/DDBJ databases">
        <title>Leucobacter sp. CX169.</title>
        <authorList>
            <person name="Cheng Y."/>
        </authorList>
    </citation>
    <scope>NUCLEOTIDE SEQUENCE [LARGE SCALE GENOMIC DNA]</scope>
    <source>
        <strain evidence="3">JY899</strain>
    </source>
</reference>
<dbReference type="InterPro" id="IPR055201">
    <property type="entry name" value="IHF-like_H2TH"/>
</dbReference>
<sequence length="103" mass="11028">MALPSLTPEQRQAALDKAAVARKKRAELKQSLKAGETRLSEVLELAKNDEIIAKLRVSALLESMPGIGTAKARAIMDRTNISPSRRVGGLGPHQAAALVKLFS</sequence>
<dbReference type="Pfam" id="PF22525">
    <property type="entry name" value="H2TH_5"/>
    <property type="match status" value="1"/>
</dbReference>
<evidence type="ECO:0000259" key="1">
    <source>
        <dbReference type="Pfam" id="PF22525"/>
    </source>
</evidence>
<evidence type="ECO:0000313" key="3">
    <source>
        <dbReference type="Proteomes" id="UP000705983"/>
    </source>
</evidence>
<protein>
    <submittedName>
        <fullName evidence="2">Integration host factor</fullName>
    </submittedName>
</protein>
<name>A0ABS2THR6_9ACTO</name>
<dbReference type="InterPro" id="IPR010979">
    <property type="entry name" value="Ribosomal_uS13-like_H2TH"/>
</dbReference>
<evidence type="ECO:0000313" key="2">
    <source>
        <dbReference type="EMBL" id="MBM9434191.1"/>
    </source>
</evidence>
<dbReference type="Gene3D" id="1.10.8.50">
    <property type="match status" value="1"/>
</dbReference>
<comment type="caution">
    <text evidence="2">The sequence shown here is derived from an EMBL/GenBank/DDBJ whole genome shotgun (WGS) entry which is preliminary data.</text>
</comment>
<organism evidence="2 3">
    <name type="scientific">Flaviflexus equikiangi</name>
    <dbReference type="NCBI Taxonomy" id="2758573"/>
    <lineage>
        <taxon>Bacteria</taxon>
        <taxon>Bacillati</taxon>
        <taxon>Actinomycetota</taxon>
        <taxon>Actinomycetes</taxon>
        <taxon>Actinomycetales</taxon>
        <taxon>Actinomycetaceae</taxon>
        <taxon>Flaviflexus</taxon>
    </lineage>
</organism>
<dbReference type="InterPro" id="IPR047806">
    <property type="entry name" value="IHF_actinobact"/>
</dbReference>
<gene>
    <name evidence="2" type="ORF">JVW63_10850</name>
</gene>
<feature type="domain" description="Integration host factor-like helix-two turn-helix" evidence="1">
    <location>
        <begin position="32"/>
        <end position="102"/>
    </location>
</feature>